<feature type="compositionally biased region" description="Acidic residues" evidence="1">
    <location>
        <begin position="305"/>
        <end position="328"/>
    </location>
</feature>
<sequence>MQASNMSAQQGAASALTNIVRCQCPPPPPPLEFPENVKREMQLIDAEHRGRECELYSKIIELQIENANLKGDKEALKGILSHRDKMLVELQTQLQIMEYVCRENDVKVDIDLCPDEAFQNWSFKESDEVYQRIILTTQDMLRTGHKCIQENTVTSRSSAHNSLPRRSSWAMSNMAGSAGLGIHRGTVIHDQGAAGTQGINIQDQGSDSSVPTKKMSHQQGANKADKQRLLQLEQVFQVTGNSSSSIVSHANLAKIDAGVVENNGRRALDCGDDRSSVFRTSTDDYCYTGEDFIDEIGRSHVDSDASGDDVDGDDDDEGQESEFEELGEDMIKYVELESSVGPPRRDSRSSSFSKMGGSSPYGGVSAIGTPDMSTAVLMKNLWAHKSSNGARQSASTTPLQHPFHSQQQQQQHYSQPHFRYGATASGNTRRVSGGSSVSCSSLIDDYFMQGQQDLVDTTKITAVAGPMQHGQPTTAAPIVIGLGLSGIFPPAPLPTSSSSSSSSSFASSSPFYAPVHTATTITLQREATPARLHCPYRHYHHHRL</sequence>
<feature type="compositionally biased region" description="Low complexity" evidence="1">
    <location>
        <begin position="400"/>
        <end position="418"/>
    </location>
</feature>
<name>A0A9P6RHA4_9FUNG</name>
<organism evidence="2 3">
    <name type="scientific">Dissophora globulifera</name>
    <dbReference type="NCBI Taxonomy" id="979702"/>
    <lineage>
        <taxon>Eukaryota</taxon>
        <taxon>Fungi</taxon>
        <taxon>Fungi incertae sedis</taxon>
        <taxon>Mucoromycota</taxon>
        <taxon>Mortierellomycotina</taxon>
        <taxon>Mortierellomycetes</taxon>
        <taxon>Mortierellales</taxon>
        <taxon>Mortierellaceae</taxon>
        <taxon>Dissophora</taxon>
    </lineage>
</organism>
<protein>
    <submittedName>
        <fullName evidence="2">Uncharacterized protein</fullName>
    </submittedName>
</protein>
<dbReference type="EMBL" id="JAAAIP010000295">
    <property type="protein sequence ID" value="KAG0320119.1"/>
    <property type="molecule type" value="Genomic_DNA"/>
</dbReference>
<feature type="compositionally biased region" description="Low complexity" evidence="1">
    <location>
        <begin position="349"/>
        <end position="358"/>
    </location>
</feature>
<evidence type="ECO:0000313" key="3">
    <source>
        <dbReference type="Proteomes" id="UP000738325"/>
    </source>
</evidence>
<evidence type="ECO:0000313" key="2">
    <source>
        <dbReference type="EMBL" id="KAG0320119.1"/>
    </source>
</evidence>
<comment type="caution">
    <text evidence="2">The sequence shown here is derived from an EMBL/GenBank/DDBJ whole genome shotgun (WGS) entry which is preliminary data.</text>
</comment>
<keyword evidence="3" id="KW-1185">Reference proteome</keyword>
<dbReference type="AlphaFoldDB" id="A0A9P6RHA4"/>
<gene>
    <name evidence="2" type="ORF">BGZ99_004678</name>
</gene>
<feature type="region of interest" description="Disordered" evidence="1">
    <location>
        <begin position="387"/>
        <end position="431"/>
    </location>
</feature>
<evidence type="ECO:0000256" key="1">
    <source>
        <dbReference type="SAM" id="MobiDB-lite"/>
    </source>
</evidence>
<feature type="region of interest" description="Disordered" evidence="1">
    <location>
        <begin position="203"/>
        <end position="222"/>
    </location>
</feature>
<reference evidence="2" key="1">
    <citation type="journal article" date="2020" name="Fungal Divers.">
        <title>Resolving the Mortierellaceae phylogeny through synthesis of multi-gene phylogenetics and phylogenomics.</title>
        <authorList>
            <person name="Vandepol N."/>
            <person name="Liber J."/>
            <person name="Desiro A."/>
            <person name="Na H."/>
            <person name="Kennedy M."/>
            <person name="Barry K."/>
            <person name="Grigoriev I.V."/>
            <person name="Miller A.N."/>
            <person name="O'Donnell K."/>
            <person name="Stajich J.E."/>
            <person name="Bonito G."/>
        </authorList>
    </citation>
    <scope>NUCLEOTIDE SEQUENCE</scope>
    <source>
        <strain evidence="2">REB-010B</strain>
    </source>
</reference>
<dbReference type="OrthoDB" id="2429885at2759"/>
<feature type="region of interest" description="Disordered" evidence="1">
    <location>
        <begin position="297"/>
        <end position="366"/>
    </location>
</feature>
<accession>A0A9P6RHA4</accession>
<feature type="compositionally biased region" description="Polar residues" evidence="1">
    <location>
        <begin position="387"/>
        <end position="399"/>
    </location>
</feature>
<proteinExistence type="predicted"/>
<dbReference type="Proteomes" id="UP000738325">
    <property type="component" value="Unassembled WGS sequence"/>
</dbReference>
<feature type="compositionally biased region" description="Polar residues" evidence="1">
    <location>
        <begin position="203"/>
        <end position="221"/>
    </location>
</feature>